<dbReference type="Proteomes" id="UP000575397">
    <property type="component" value="Unassembled WGS sequence"/>
</dbReference>
<reference evidence="1 2" key="1">
    <citation type="submission" date="2020-04" db="EMBL/GenBank/DDBJ databases">
        <title>Antimicrobial susceptibility and clonality of vaginal-derived multi-drug resistant Mobiluncus isolates in China.</title>
        <authorList>
            <person name="Zhang X."/>
        </authorList>
    </citation>
    <scope>NUCLEOTIDE SEQUENCE [LARGE SCALE GENOMIC DNA]</scope>
    <source>
        <strain evidence="1 2">12</strain>
    </source>
</reference>
<dbReference type="EMBL" id="JABCUS010000061">
    <property type="protein sequence ID" value="NMX04527.1"/>
    <property type="molecule type" value="Genomic_DNA"/>
</dbReference>
<protein>
    <submittedName>
        <fullName evidence="1">Uncharacterized protein</fullName>
    </submittedName>
</protein>
<evidence type="ECO:0000313" key="2">
    <source>
        <dbReference type="Proteomes" id="UP000575397"/>
    </source>
</evidence>
<evidence type="ECO:0000313" key="1">
    <source>
        <dbReference type="EMBL" id="NMX04527.1"/>
    </source>
</evidence>
<proteinExistence type="predicted"/>
<comment type="caution">
    <text evidence="1">The sequence shown here is derived from an EMBL/GenBank/DDBJ whole genome shotgun (WGS) entry which is preliminary data.</text>
</comment>
<organism evidence="1 2">
    <name type="scientific">Mobiluncus mulieris</name>
    <dbReference type="NCBI Taxonomy" id="2052"/>
    <lineage>
        <taxon>Bacteria</taxon>
        <taxon>Bacillati</taxon>
        <taxon>Actinomycetota</taxon>
        <taxon>Actinomycetes</taxon>
        <taxon>Actinomycetales</taxon>
        <taxon>Actinomycetaceae</taxon>
        <taxon>Mobiluncus</taxon>
    </lineage>
</organism>
<accession>A0A7Y0YIW0</accession>
<sequence length="283" mass="28936">GVGGSKVISDSLLKTANATALVAQRGDNTNQPTPGKTNVLSANNLTLGKSNTATGLKTKVMLNGVEANPTIPAGKILVSDGTNTVASGEIASFPTVGYANGEFTVKATANAVAGKDYVVKFTDNKGNSGSFIVTVTDKDVFKVDASHPVYFGSGANDGQSQDKPLKVAKTANSNATSSVALKAYGDDGAEVTVANFTLVKNAKGDALASAGKLTVAEATSGSSVTGAVTLEIDNTGKFKIATDSTNVAAPKPVWKQQVFVKISKANYEDKVVPLDLFLQVSNS</sequence>
<gene>
    <name evidence="1" type="ORF">HHJ77_11640</name>
</gene>
<dbReference type="RefSeq" id="WP_169763355.1">
    <property type="nucleotide sequence ID" value="NZ_JABCUS010000061.1"/>
</dbReference>
<dbReference type="AlphaFoldDB" id="A0A7Y0YIW0"/>
<name>A0A7Y0YIW0_9ACTO</name>
<feature type="non-terminal residue" evidence="1">
    <location>
        <position position="1"/>
    </location>
</feature>